<evidence type="ECO:0000313" key="2">
    <source>
        <dbReference type="Proteomes" id="UP001057402"/>
    </source>
</evidence>
<dbReference type="EMBL" id="CM042880">
    <property type="protein sequence ID" value="KAI4388139.1"/>
    <property type="molecule type" value="Genomic_DNA"/>
</dbReference>
<dbReference type="Proteomes" id="UP001057402">
    <property type="component" value="Chromosome 1"/>
</dbReference>
<accession>A0ACB9SAD9</accession>
<protein>
    <submittedName>
        <fullName evidence="1">Uncharacterized protein</fullName>
    </submittedName>
</protein>
<reference evidence="2" key="1">
    <citation type="journal article" date="2023" name="Front. Plant Sci.">
        <title>Chromosomal-level genome assembly of Melastoma candidum provides insights into trichome evolution.</title>
        <authorList>
            <person name="Zhong Y."/>
            <person name="Wu W."/>
            <person name="Sun C."/>
            <person name="Zou P."/>
            <person name="Liu Y."/>
            <person name="Dai S."/>
            <person name="Zhou R."/>
        </authorList>
    </citation>
    <scope>NUCLEOTIDE SEQUENCE [LARGE SCALE GENOMIC DNA]</scope>
</reference>
<comment type="caution">
    <text evidence="1">The sequence shown here is derived from an EMBL/GenBank/DDBJ whole genome shotgun (WGS) entry which is preliminary data.</text>
</comment>
<keyword evidence="2" id="KW-1185">Reference proteome</keyword>
<sequence>MGVEVDGFEMAPPPAAALVEASEMASNDKVNSKLDSVANGDADISQEASKISEASYPQDVRDEWPAPNKIHDFYFVRFRVLEDPQIKMKLEKADREIQQKNQARFHITDKLRAKRSERSEIISQLKALGVENKQFNMAMDERRKKMEPLQQALGKLRNTNTGNRGSGGGLCSSEEELNDVIHSLHYRIQHESISLAEEKQIIREIKQLEGTRDKVIANAAMRAEIQGSMGQKEDIQDQVKLIGVDLDEVRKDQQALKAKIKQLRDELDDIDAQIKSLQDELEVIVESRDKAYSNMQDLRKQRDEGNAPFYQNRTLFNSVRELAAKKDVMALVDLSHTEVDKFFSLWNGSKSFRDDYQKRILASLDGRQMSKDGRTRLPHEKPLVAVERFPSALEKVAEVKIPKETVKPPVHEEDPAPTQKVEKESTKKASDSVKKSKAKKLETKESKAEEDAYEIPKHEPPPVVQIDEKTLREMKREEQIASQKQALERKKKLDEKKAAKAAIKAQKEAEKKLKEIHEREKKLKKKGGAVESEEVAETATDAAEPDKSEETPEIPIQVAAKEKKEKTVKVRKQVKAPESMPKAILKRKKSNNYWVWAAGSAALAVFLCLILALYSVR</sequence>
<name>A0ACB9SAD9_9MYRT</name>
<proteinExistence type="predicted"/>
<gene>
    <name evidence="1" type="ORF">MLD38_000497</name>
</gene>
<organism evidence="1 2">
    <name type="scientific">Melastoma candidum</name>
    <dbReference type="NCBI Taxonomy" id="119954"/>
    <lineage>
        <taxon>Eukaryota</taxon>
        <taxon>Viridiplantae</taxon>
        <taxon>Streptophyta</taxon>
        <taxon>Embryophyta</taxon>
        <taxon>Tracheophyta</taxon>
        <taxon>Spermatophyta</taxon>
        <taxon>Magnoliopsida</taxon>
        <taxon>eudicotyledons</taxon>
        <taxon>Gunneridae</taxon>
        <taxon>Pentapetalae</taxon>
        <taxon>rosids</taxon>
        <taxon>malvids</taxon>
        <taxon>Myrtales</taxon>
        <taxon>Melastomataceae</taxon>
        <taxon>Melastomatoideae</taxon>
        <taxon>Melastomateae</taxon>
        <taxon>Melastoma</taxon>
    </lineage>
</organism>
<evidence type="ECO:0000313" key="1">
    <source>
        <dbReference type="EMBL" id="KAI4388139.1"/>
    </source>
</evidence>